<sequence>MLTISQSLPPSSLSNLYNYCIAINTFSSTYIHHRIGNPYIQIHTYLLPQESWDYTSSIRSRHNLQDHC</sequence>
<organism evidence="1 2">
    <name type="scientific">Monilinia laxa</name>
    <name type="common">Brown rot fungus</name>
    <name type="synonym">Sclerotinia laxa</name>
    <dbReference type="NCBI Taxonomy" id="61186"/>
    <lineage>
        <taxon>Eukaryota</taxon>
        <taxon>Fungi</taxon>
        <taxon>Dikarya</taxon>
        <taxon>Ascomycota</taxon>
        <taxon>Pezizomycotina</taxon>
        <taxon>Leotiomycetes</taxon>
        <taxon>Helotiales</taxon>
        <taxon>Sclerotiniaceae</taxon>
        <taxon>Monilinia</taxon>
    </lineage>
</organism>
<accession>A0A5N6KLN4</accession>
<evidence type="ECO:0000313" key="1">
    <source>
        <dbReference type="EMBL" id="KAB8304740.1"/>
    </source>
</evidence>
<proteinExistence type="predicted"/>
<name>A0A5N6KLN4_MONLA</name>
<dbReference type="EMBL" id="VIGI01000001">
    <property type="protein sequence ID" value="KAB8304740.1"/>
    <property type="molecule type" value="Genomic_DNA"/>
</dbReference>
<protein>
    <submittedName>
        <fullName evidence="1">Uncharacterized protein</fullName>
    </submittedName>
</protein>
<keyword evidence="2" id="KW-1185">Reference proteome</keyword>
<dbReference type="Proteomes" id="UP000326757">
    <property type="component" value="Unassembled WGS sequence"/>
</dbReference>
<dbReference type="AlphaFoldDB" id="A0A5N6KLN4"/>
<evidence type="ECO:0000313" key="2">
    <source>
        <dbReference type="Proteomes" id="UP000326757"/>
    </source>
</evidence>
<gene>
    <name evidence="1" type="ORF">EYC80_004094</name>
</gene>
<comment type="caution">
    <text evidence="1">The sequence shown here is derived from an EMBL/GenBank/DDBJ whole genome shotgun (WGS) entry which is preliminary data.</text>
</comment>
<reference evidence="1 2" key="1">
    <citation type="submission" date="2019-06" db="EMBL/GenBank/DDBJ databases">
        <title>Genome Sequence of the Brown Rot Fungal Pathogen Monilinia laxa.</title>
        <authorList>
            <person name="De Miccolis Angelini R.M."/>
            <person name="Landi L."/>
            <person name="Abate D."/>
            <person name="Pollastro S."/>
            <person name="Romanazzi G."/>
            <person name="Faretra F."/>
        </authorList>
    </citation>
    <scope>NUCLEOTIDE SEQUENCE [LARGE SCALE GENOMIC DNA]</scope>
    <source>
        <strain evidence="1 2">Mlax316</strain>
    </source>
</reference>